<reference evidence="1 2" key="1">
    <citation type="submission" date="2019-11" db="EMBL/GenBank/DDBJ databases">
        <title>Gordonia sp. nov., a novel actinobacterium isolated from mangrove soil in Hainan.</title>
        <authorList>
            <person name="Huang X."/>
            <person name="Xie Y."/>
            <person name="Chu X."/>
            <person name="Xiao K."/>
        </authorList>
    </citation>
    <scope>NUCLEOTIDE SEQUENCE [LARGE SCALE GENOMIC DNA]</scope>
    <source>
        <strain evidence="1 2">HNM0687</strain>
    </source>
</reference>
<dbReference type="RefSeq" id="WP_160901957.1">
    <property type="nucleotide sequence ID" value="NZ_CP102850.1"/>
</dbReference>
<keyword evidence="2" id="KW-1185">Reference proteome</keyword>
<protein>
    <submittedName>
        <fullName evidence="1">DUF1697 domain-containing protein</fullName>
    </submittedName>
</protein>
<dbReference type="InterPro" id="IPR012545">
    <property type="entry name" value="DUF1697"/>
</dbReference>
<dbReference type="Gene3D" id="3.30.70.1280">
    <property type="entry name" value="SP0830-like domains"/>
    <property type="match status" value="1"/>
</dbReference>
<comment type="caution">
    <text evidence="1">The sequence shown here is derived from an EMBL/GenBank/DDBJ whole genome shotgun (WGS) entry which is preliminary data.</text>
</comment>
<dbReference type="EMBL" id="WMBR01000002">
    <property type="protein sequence ID" value="MXP21815.1"/>
    <property type="molecule type" value="Genomic_DNA"/>
</dbReference>
<dbReference type="Proteomes" id="UP000475545">
    <property type="component" value="Unassembled WGS sequence"/>
</dbReference>
<proteinExistence type="predicted"/>
<accession>A0A6L7GT27</accession>
<gene>
    <name evidence="1" type="ORF">GIY30_10685</name>
</gene>
<sequence length="175" mass="18755">MPARVVLIRAINVGGAKLPMADLRAMAAELGATDVSTYIASGNLLCQPPGAPGDFDRALEQAITDRFGYVREVISRSRDDLMHALDVHPFDVVNPKFSYVYCLTGTPDPGRVADFAERDFGADEFRVIGADLHIRYADGAGVSKLTAPVIAKGLGVQGTGRNLKTIRKLIELAAD</sequence>
<evidence type="ECO:0000313" key="1">
    <source>
        <dbReference type="EMBL" id="MXP21815.1"/>
    </source>
</evidence>
<name>A0A6L7GT27_9ACTN</name>
<organism evidence="1 2">
    <name type="scientific">Gordonia mangrovi</name>
    <dbReference type="NCBI Taxonomy" id="2665643"/>
    <lineage>
        <taxon>Bacteria</taxon>
        <taxon>Bacillati</taxon>
        <taxon>Actinomycetota</taxon>
        <taxon>Actinomycetes</taxon>
        <taxon>Mycobacteriales</taxon>
        <taxon>Gordoniaceae</taxon>
        <taxon>Gordonia</taxon>
    </lineage>
</organism>
<dbReference type="AlphaFoldDB" id="A0A6L7GT27"/>
<dbReference type="Pfam" id="PF08002">
    <property type="entry name" value="DUF1697"/>
    <property type="match status" value="1"/>
</dbReference>
<dbReference type="PANTHER" id="PTHR36439">
    <property type="entry name" value="BLL4334 PROTEIN"/>
    <property type="match status" value="1"/>
</dbReference>
<dbReference type="PIRSF" id="PIRSF008502">
    <property type="entry name" value="UCP008502"/>
    <property type="match status" value="1"/>
</dbReference>
<evidence type="ECO:0000313" key="2">
    <source>
        <dbReference type="Proteomes" id="UP000475545"/>
    </source>
</evidence>
<dbReference type="PANTHER" id="PTHR36439:SF1">
    <property type="entry name" value="DUF1697 DOMAIN-CONTAINING PROTEIN"/>
    <property type="match status" value="1"/>
</dbReference>
<dbReference type="SUPFAM" id="SSF160379">
    <property type="entry name" value="SP0830-like"/>
    <property type="match status" value="1"/>
</dbReference>